<reference evidence="2 3" key="1">
    <citation type="submission" date="2019-07" db="EMBL/GenBank/DDBJ databases">
        <title>Whole genome shotgun sequence of Cerasibacillus quisquiliarum NBRC 102429.</title>
        <authorList>
            <person name="Hosoyama A."/>
            <person name="Uohara A."/>
            <person name="Ohji S."/>
            <person name="Ichikawa N."/>
        </authorList>
    </citation>
    <scope>NUCLEOTIDE SEQUENCE [LARGE SCALE GENOMIC DNA]</scope>
    <source>
        <strain evidence="2 3">NBRC 102429</strain>
    </source>
</reference>
<dbReference type="GO" id="GO:0016787">
    <property type="term" value="F:hydrolase activity"/>
    <property type="evidence" value="ECO:0007669"/>
    <property type="project" value="UniProtKB-KW"/>
</dbReference>
<protein>
    <submittedName>
        <fullName evidence="2">Hydrolase</fullName>
    </submittedName>
</protein>
<proteinExistence type="predicted"/>
<feature type="domain" description="Isochorismatase-like" evidence="1">
    <location>
        <begin position="8"/>
        <end position="157"/>
    </location>
</feature>
<sequence>MLKSEEVVFVLVDVQGKLAQMVYNHEMMLQRLTQLIKGLKILDIPMLWLEQYPKGLGPTTERIALLMPEAIQPIEKITFNACLNDQFIRAIEATERKQVVLAGIEAHICLYQTAMGLKELSYDVHVVEDAVSSRTEQNKRIGLEKLKARGVLCTSVEMLLYELMVTADRPEFKDVLEIIK</sequence>
<comment type="caution">
    <text evidence="2">The sequence shown here is derived from an EMBL/GenBank/DDBJ whole genome shotgun (WGS) entry which is preliminary data.</text>
</comment>
<dbReference type="CDD" id="cd01012">
    <property type="entry name" value="YcaC_related"/>
    <property type="match status" value="1"/>
</dbReference>
<evidence type="ECO:0000259" key="1">
    <source>
        <dbReference type="Pfam" id="PF00857"/>
    </source>
</evidence>
<dbReference type="RefSeq" id="WP_146938285.1">
    <property type="nucleotide sequence ID" value="NZ_BJXW01000025.1"/>
</dbReference>
<keyword evidence="3" id="KW-1185">Reference proteome</keyword>
<dbReference type="PANTHER" id="PTHR14119">
    <property type="entry name" value="HYDROLASE"/>
    <property type="match status" value="1"/>
</dbReference>
<dbReference type="InterPro" id="IPR000868">
    <property type="entry name" value="Isochorismatase-like_dom"/>
</dbReference>
<dbReference type="OrthoDB" id="9789777at2"/>
<gene>
    <name evidence="2" type="ORF">CQU01_21430</name>
</gene>
<dbReference type="Gene3D" id="3.40.50.850">
    <property type="entry name" value="Isochorismatase-like"/>
    <property type="match status" value="1"/>
</dbReference>
<accession>A0A511UZ32</accession>
<evidence type="ECO:0000313" key="3">
    <source>
        <dbReference type="Proteomes" id="UP000321491"/>
    </source>
</evidence>
<dbReference type="Pfam" id="PF00857">
    <property type="entry name" value="Isochorismatase"/>
    <property type="match status" value="1"/>
</dbReference>
<dbReference type="Proteomes" id="UP000321491">
    <property type="component" value="Unassembled WGS sequence"/>
</dbReference>
<dbReference type="InterPro" id="IPR050993">
    <property type="entry name" value="Isochorismatase_domain"/>
</dbReference>
<dbReference type="AlphaFoldDB" id="A0A511UZ32"/>
<organism evidence="2 3">
    <name type="scientific">Cerasibacillus quisquiliarum</name>
    <dbReference type="NCBI Taxonomy" id="227865"/>
    <lineage>
        <taxon>Bacteria</taxon>
        <taxon>Bacillati</taxon>
        <taxon>Bacillota</taxon>
        <taxon>Bacilli</taxon>
        <taxon>Bacillales</taxon>
        <taxon>Bacillaceae</taxon>
        <taxon>Cerasibacillus</taxon>
    </lineage>
</organism>
<dbReference type="PANTHER" id="PTHR14119:SF3">
    <property type="entry name" value="ISOCHORISMATASE DOMAIN-CONTAINING PROTEIN 2"/>
    <property type="match status" value="1"/>
</dbReference>
<evidence type="ECO:0000313" key="2">
    <source>
        <dbReference type="EMBL" id="GEN31905.1"/>
    </source>
</evidence>
<dbReference type="SUPFAM" id="SSF52499">
    <property type="entry name" value="Isochorismatase-like hydrolases"/>
    <property type="match status" value="1"/>
</dbReference>
<name>A0A511UZ32_9BACI</name>
<dbReference type="EMBL" id="BJXW01000025">
    <property type="protein sequence ID" value="GEN31905.1"/>
    <property type="molecule type" value="Genomic_DNA"/>
</dbReference>
<dbReference type="InterPro" id="IPR036380">
    <property type="entry name" value="Isochorismatase-like_sf"/>
</dbReference>
<keyword evidence="2" id="KW-0378">Hydrolase</keyword>